<evidence type="ECO:0000259" key="11">
    <source>
        <dbReference type="PROSITE" id="PS52015"/>
    </source>
</evidence>
<sequence>MLNKRSRFIEPFHYWWQDRVFVAAIILAILLHIFVLLIQFAMPSPSEQSTKEIAISIRPSNEPVHQADFLAQADQQGSGAFREAHRTSSDTLNPMLRDASTGNAELETLQKIQQQRELKFEEKVLMTVLSWQKQADASQRKKELEQLQSQFQAKAAMVASLEAQYLQRRQDFSRQQKIKTVDGIQAKKDASAAYLDKFREKVELYGNRYYPEEAKQQQLRGEVRLMVILNAQGGIRAIRLLESSGHSILDEAAKSSVRRGAPFGHFDANMKDISELRIVRTWRFDPAEAEFEVH</sequence>
<keyword evidence="7" id="KW-0653">Protein transport</keyword>
<dbReference type="InterPro" id="IPR037682">
    <property type="entry name" value="TonB_C"/>
</dbReference>
<dbReference type="SUPFAM" id="SSF74653">
    <property type="entry name" value="TolA/TonB C-terminal domain"/>
    <property type="match status" value="1"/>
</dbReference>
<comment type="subcellular location">
    <subcellularLocation>
        <location evidence="1">Cell inner membrane</location>
        <topology evidence="1">Single-pass membrane protein</topology>
        <orientation evidence="1">Periplasmic side</orientation>
    </subcellularLocation>
</comment>
<keyword evidence="8 10" id="KW-1133">Transmembrane helix</keyword>
<dbReference type="GO" id="GO:0098797">
    <property type="term" value="C:plasma membrane protein complex"/>
    <property type="evidence" value="ECO:0007669"/>
    <property type="project" value="TreeGrafter"/>
</dbReference>
<dbReference type="InterPro" id="IPR051045">
    <property type="entry name" value="TonB-dependent_transducer"/>
</dbReference>
<proteinExistence type="inferred from homology"/>
<evidence type="ECO:0000256" key="10">
    <source>
        <dbReference type="SAM" id="Phobius"/>
    </source>
</evidence>
<dbReference type="PANTHER" id="PTHR33446">
    <property type="entry name" value="PROTEIN TONB-RELATED"/>
    <property type="match status" value="1"/>
</dbReference>
<dbReference type="Gene3D" id="3.30.1150.10">
    <property type="match status" value="1"/>
</dbReference>
<evidence type="ECO:0000256" key="1">
    <source>
        <dbReference type="ARBA" id="ARBA00004383"/>
    </source>
</evidence>
<evidence type="ECO:0000256" key="3">
    <source>
        <dbReference type="ARBA" id="ARBA00022448"/>
    </source>
</evidence>
<dbReference type="Pfam" id="PF03544">
    <property type="entry name" value="TonB_C"/>
    <property type="match status" value="1"/>
</dbReference>
<dbReference type="GO" id="GO:0015031">
    <property type="term" value="P:protein transport"/>
    <property type="evidence" value="ECO:0007669"/>
    <property type="project" value="UniProtKB-KW"/>
</dbReference>
<comment type="caution">
    <text evidence="12">The sequence shown here is derived from an EMBL/GenBank/DDBJ whole genome shotgun (WGS) entry which is preliminary data.</text>
</comment>
<dbReference type="PROSITE" id="PS52015">
    <property type="entry name" value="TONB_CTD"/>
    <property type="match status" value="1"/>
</dbReference>
<feature type="transmembrane region" description="Helical" evidence="10">
    <location>
        <begin position="20"/>
        <end position="42"/>
    </location>
</feature>
<keyword evidence="9 10" id="KW-0472">Membrane</keyword>
<evidence type="ECO:0000256" key="4">
    <source>
        <dbReference type="ARBA" id="ARBA00022475"/>
    </source>
</evidence>
<keyword evidence="5" id="KW-0997">Cell inner membrane</keyword>
<dbReference type="GO" id="GO:0031992">
    <property type="term" value="F:energy transducer activity"/>
    <property type="evidence" value="ECO:0007669"/>
    <property type="project" value="TreeGrafter"/>
</dbReference>
<comment type="similarity">
    <text evidence="2">Belongs to the TonB family.</text>
</comment>
<evidence type="ECO:0000313" key="13">
    <source>
        <dbReference type="Proteomes" id="UP000276905"/>
    </source>
</evidence>
<organism evidence="12 13">
    <name type="scientific">Acinetobacter lactucae</name>
    <dbReference type="NCBI Taxonomy" id="1785128"/>
    <lineage>
        <taxon>Bacteria</taxon>
        <taxon>Pseudomonadati</taxon>
        <taxon>Pseudomonadota</taxon>
        <taxon>Gammaproteobacteria</taxon>
        <taxon>Moraxellales</taxon>
        <taxon>Moraxellaceae</taxon>
        <taxon>Acinetobacter</taxon>
        <taxon>Acinetobacter calcoaceticus/baumannii complex</taxon>
    </lineage>
</organism>
<evidence type="ECO:0000256" key="9">
    <source>
        <dbReference type="ARBA" id="ARBA00023136"/>
    </source>
</evidence>
<evidence type="ECO:0000256" key="2">
    <source>
        <dbReference type="ARBA" id="ARBA00006555"/>
    </source>
</evidence>
<evidence type="ECO:0000256" key="7">
    <source>
        <dbReference type="ARBA" id="ARBA00022927"/>
    </source>
</evidence>
<keyword evidence="4" id="KW-1003">Cell membrane</keyword>
<dbReference type="GO" id="GO:0055085">
    <property type="term" value="P:transmembrane transport"/>
    <property type="evidence" value="ECO:0007669"/>
    <property type="project" value="InterPro"/>
</dbReference>
<feature type="domain" description="TonB C-terminal" evidence="11">
    <location>
        <begin position="195"/>
        <end position="293"/>
    </location>
</feature>
<dbReference type="Proteomes" id="UP000276905">
    <property type="component" value="Unassembled WGS sequence"/>
</dbReference>
<keyword evidence="3" id="KW-0813">Transport</keyword>
<dbReference type="EMBL" id="RFES01000002">
    <property type="protein sequence ID" value="RSO59425.1"/>
    <property type="molecule type" value="Genomic_DNA"/>
</dbReference>
<keyword evidence="6 10" id="KW-0812">Transmembrane</keyword>
<evidence type="ECO:0000256" key="5">
    <source>
        <dbReference type="ARBA" id="ARBA00022519"/>
    </source>
</evidence>
<dbReference type="AlphaFoldDB" id="A0A3R9QGK6"/>
<protein>
    <submittedName>
        <fullName evidence="12">TonB family protein</fullName>
    </submittedName>
</protein>
<gene>
    <name evidence="12" type="ORF">EA756_02935</name>
</gene>
<dbReference type="NCBIfam" id="TIGR01352">
    <property type="entry name" value="tonB_Cterm"/>
    <property type="match status" value="1"/>
</dbReference>
<reference evidence="12 13" key="1">
    <citation type="submission" date="2018-10" db="EMBL/GenBank/DDBJ databases">
        <title>GWAS and RNA-Seq identify cryptic mechanisms of antimicrobial resistance in Acinetobacter baumannii.</title>
        <authorList>
            <person name="Sahl J.W."/>
        </authorList>
    </citation>
    <scope>NUCLEOTIDE SEQUENCE [LARGE SCALE GENOMIC DNA]</scope>
    <source>
        <strain evidence="12 13">TG41018</strain>
    </source>
</reference>
<dbReference type="RefSeq" id="WP_125697936.1">
    <property type="nucleotide sequence ID" value="NZ_RFES01000002.1"/>
</dbReference>
<evidence type="ECO:0000313" key="12">
    <source>
        <dbReference type="EMBL" id="RSO59425.1"/>
    </source>
</evidence>
<name>A0A3R9QGK6_9GAMM</name>
<evidence type="ECO:0000256" key="8">
    <source>
        <dbReference type="ARBA" id="ARBA00022989"/>
    </source>
</evidence>
<dbReference type="InterPro" id="IPR006260">
    <property type="entry name" value="TonB/TolA_C"/>
</dbReference>
<evidence type="ECO:0000256" key="6">
    <source>
        <dbReference type="ARBA" id="ARBA00022692"/>
    </source>
</evidence>
<accession>A0A3R9QGK6</accession>
<dbReference type="PANTHER" id="PTHR33446:SF2">
    <property type="entry name" value="PROTEIN TONB"/>
    <property type="match status" value="1"/>
</dbReference>